<feature type="signal peptide" evidence="1">
    <location>
        <begin position="1"/>
        <end position="27"/>
    </location>
</feature>
<dbReference type="EMBL" id="FRCP01000041">
    <property type="protein sequence ID" value="SHN05965.1"/>
    <property type="molecule type" value="Genomic_DNA"/>
</dbReference>
<sequence>MKTNKIIAMTLLIAMSLTSITPNKAQAQTKEYTPEEVRQVEVQYPNIVINDVDSQQLNNTNSICVNSLEEYNLLLEKLSTYTTTHNSNQNILVINNSYDNPTYDITRSNPVYTSDVYTTPVGAINLVPPVYMNIQFDYTTGFSSVYKKYFTSITNVNSWTTGVQIPVGFSWEQKSSSYTLSNQNRNVSVTVSGVMEVSVLFEGLGKIVEIPASFTGSWVVK</sequence>
<evidence type="ECO:0000313" key="2">
    <source>
        <dbReference type="EMBL" id="SHN05965.1"/>
    </source>
</evidence>
<dbReference type="OrthoDB" id="2087877at2"/>
<keyword evidence="3" id="KW-1185">Reference proteome</keyword>
<feature type="chain" id="PRO_5012771269" evidence="1">
    <location>
        <begin position="28"/>
        <end position="221"/>
    </location>
</feature>
<evidence type="ECO:0000313" key="3">
    <source>
        <dbReference type="Proteomes" id="UP000184038"/>
    </source>
</evidence>
<dbReference type="Proteomes" id="UP000184038">
    <property type="component" value="Unassembled WGS sequence"/>
</dbReference>
<proteinExistence type="predicted"/>
<reference evidence="2 3" key="1">
    <citation type="submission" date="2016-11" db="EMBL/GenBank/DDBJ databases">
        <authorList>
            <person name="Jaros S."/>
            <person name="Januszkiewicz K."/>
            <person name="Wedrychowicz H."/>
        </authorList>
    </citation>
    <scope>NUCLEOTIDE SEQUENCE [LARGE SCALE GENOMIC DNA]</scope>
    <source>
        <strain evidence="2 3">DSM 15930</strain>
    </source>
</reference>
<dbReference type="AlphaFoldDB" id="A0A1M7NPV1"/>
<name>A0A1M7NPV1_9FIRM</name>
<accession>A0A1M7NPV1</accession>
<evidence type="ECO:0000256" key="1">
    <source>
        <dbReference type="SAM" id="SignalP"/>
    </source>
</evidence>
<gene>
    <name evidence="2" type="ORF">SAMN02746066_04657</name>
</gene>
<organism evidence="2 3">
    <name type="scientific">Anaerosporobacter mobilis DSM 15930</name>
    <dbReference type="NCBI Taxonomy" id="1120996"/>
    <lineage>
        <taxon>Bacteria</taxon>
        <taxon>Bacillati</taxon>
        <taxon>Bacillota</taxon>
        <taxon>Clostridia</taxon>
        <taxon>Lachnospirales</taxon>
        <taxon>Lachnospiraceae</taxon>
        <taxon>Anaerosporobacter</taxon>
    </lineage>
</organism>
<keyword evidence="1" id="KW-0732">Signal</keyword>
<dbReference type="RefSeq" id="WP_073292003.1">
    <property type="nucleotide sequence ID" value="NZ_FRCP01000041.1"/>
</dbReference>
<protein>
    <submittedName>
        <fullName evidence="2">Uncharacterized protein</fullName>
    </submittedName>
</protein>